<feature type="site" description="Lowers pKa of active site Tyr" evidence="2">
    <location>
        <position position="91"/>
    </location>
</feature>
<sequence>MNCKSSCMASGAEAISSLTLFPKVLTSLRNLPSLGVFGAKDHNLISDSIVKIGYRHIDAAQALGNEQLIGEGVNQAVEHGVKREDIHVSSKMYRAYYEDPVKACQKTLKALRLDYLDLFMVHWPMPDFEKDKKTFKRAPMYQVWQGMEECVRLGLTKSIGVSNFGVQMMIDMLTYADIPPACNQVEVHPYYQQQDLVKFCDKYDITVIAYSPLSCPARPVGGKCSNALKDPLLEEIAATHGKTVAQIALAWNLQLGNVVIPKTNNLNRAQENLEACSITLSAQEMRKISSISTNQKIFDPKNWPIYGKIPLFA</sequence>
<evidence type="ECO:0000256" key="1">
    <source>
        <dbReference type="PIRSR" id="PIRSR000097-2"/>
    </source>
</evidence>
<accession>A0AAD1XD44</accession>
<protein>
    <recommendedName>
        <fullName evidence="3">NADP-dependent oxidoreductase domain-containing protein</fullName>
    </recommendedName>
</protein>
<dbReference type="InterPro" id="IPR020471">
    <property type="entry name" value="AKR"/>
</dbReference>
<dbReference type="InterPro" id="IPR023210">
    <property type="entry name" value="NADP_OxRdtase_dom"/>
</dbReference>
<dbReference type="PRINTS" id="PR00069">
    <property type="entry name" value="ALDKETRDTASE"/>
</dbReference>
<evidence type="ECO:0000256" key="2">
    <source>
        <dbReference type="PIRSR" id="PIRSR000097-3"/>
    </source>
</evidence>
<comment type="caution">
    <text evidence="4">The sequence shown here is derived from an EMBL/GenBank/DDBJ whole genome shotgun (WGS) entry which is preliminary data.</text>
</comment>
<keyword evidence="5" id="KW-1185">Reference proteome</keyword>
<reference evidence="4" key="1">
    <citation type="submission" date="2023-07" db="EMBL/GenBank/DDBJ databases">
        <authorList>
            <consortium name="AG Swart"/>
            <person name="Singh M."/>
            <person name="Singh A."/>
            <person name="Seah K."/>
            <person name="Emmerich C."/>
        </authorList>
    </citation>
    <scope>NUCLEOTIDE SEQUENCE</scope>
    <source>
        <strain evidence="4">DP1</strain>
    </source>
</reference>
<feature type="binding site" evidence="1">
    <location>
        <position position="122"/>
    </location>
    <ligand>
        <name>substrate</name>
    </ligand>
</feature>
<dbReference type="AlphaFoldDB" id="A0AAD1XD44"/>
<dbReference type="PIRSF" id="PIRSF000097">
    <property type="entry name" value="AKR"/>
    <property type="match status" value="1"/>
</dbReference>
<dbReference type="PROSITE" id="PS00062">
    <property type="entry name" value="ALDOKETO_REDUCTASE_2"/>
    <property type="match status" value="1"/>
</dbReference>
<dbReference type="Proteomes" id="UP001295684">
    <property type="component" value="Unassembled WGS sequence"/>
</dbReference>
<evidence type="ECO:0000313" key="5">
    <source>
        <dbReference type="Proteomes" id="UP001295684"/>
    </source>
</evidence>
<proteinExistence type="predicted"/>
<evidence type="ECO:0000259" key="3">
    <source>
        <dbReference type="Pfam" id="PF00248"/>
    </source>
</evidence>
<dbReference type="SUPFAM" id="SSF51430">
    <property type="entry name" value="NAD(P)-linked oxidoreductase"/>
    <property type="match status" value="1"/>
</dbReference>
<dbReference type="InterPro" id="IPR018170">
    <property type="entry name" value="Aldo/ket_reductase_CS"/>
</dbReference>
<dbReference type="EMBL" id="CAMPGE010011130">
    <property type="protein sequence ID" value="CAI2369970.1"/>
    <property type="molecule type" value="Genomic_DNA"/>
</dbReference>
<evidence type="ECO:0000313" key="4">
    <source>
        <dbReference type="EMBL" id="CAI2369970.1"/>
    </source>
</evidence>
<name>A0AAD1XD44_EUPCR</name>
<dbReference type="InterPro" id="IPR036812">
    <property type="entry name" value="NAD(P)_OxRdtase_dom_sf"/>
</dbReference>
<organism evidence="4 5">
    <name type="scientific">Euplotes crassus</name>
    <dbReference type="NCBI Taxonomy" id="5936"/>
    <lineage>
        <taxon>Eukaryota</taxon>
        <taxon>Sar</taxon>
        <taxon>Alveolata</taxon>
        <taxon>Ciliophora</taxon>
        <taxon>Intramacronucleata</taxon>
        <taxon>Spirotrichea</taxon>
        <taxon>Hypotrichia</taxon>
        <taxon>Euplotida</taxon>
        <taxon>Euplotidae</taxon>
        <taxon>Moneuplotes</taxon>
    </lineage>
</organism>
<dbReference type="GO" id="GO:0016491">
    <property type="term" value="F:oxidoreductase activity"/>
    <property type="evidence" value="ECO:0007669"/>
    <property type="project" value="InterPro"/>
</dbReference>
<feature type="domain" description="NADP-dependent oxidoreductase" evidence="3">
    <location>
        <begin position="48"/>
        <end position="291"/>
    </location>
</feature>
<dbReference type="PANTHER" id="PTHR11732">
    <property type="entry name" value="ALDO/KETO REDUCTASE"/>
    <property type="match status" value="1"/>
</dbReference>
<gene>
    <name evidence="4" type="ORF">ECRASSUSDP1_LOCUS11276</name>
</gene>
<dbReference type="Gene3D" id="3.20.20.100">
    <property type="entry name" value="NADP-dependent oxidoreductase domain"/>
    <property type="match status" value="1"/>
</dbReference>
<dbReference type="Pfam" id="PF00248">
    <property type="entry name" value="Aldo_ket_red"/>
    <property type="match status" value="1"/>
</dbReference>
<dbReference type="CDD" id="cd19071">
    <property type="entry name" value="AKR_AKR1-5-like"/>
    <property type="match status" value="1"/>
</dbReference>
<dbReference type="PROSITE" id="PS00798">
    <property type="entry name" value="ALDOKETO_REDUCTASE_1"/>
    <property type="match status" value="1"/>
</dbReference>